<name>A0A1G8KND2_9RHOB</name>
<dbReference type="Proteomes" id="UP000199382">
    <property type="component" value="Unassembled WGS sequence"/>
</dbReference>
<evidence type="ECO:0000313" key="2">
    <source>
        <dbReference type="Proteomes" id="UP000199382"/>
    </source>
</evidence>
<dbReference type="EMBL" id="FNEK01000003">
    <property type="protein sequence ID" value="SDI44918.1"/>
    <property type="molecule type" value="Genomic_DNA"/>
</dbReference>
<sequence>MSLMVRLLSACMFVAFILGTVVQGAAGGTMPIDMPEVVHTHMGALDCADCDEHSPEGSSECGGLCFAAQLAALPVEWADPVTGNADAFGYADAAFRNRAEPPAQTPPRPRFLM</sequence>
<keyword evidence="2" id="KW-1185">Reference proteome</keyword>
<proteinExistence type="predicted"/>
<gene>
    <name evidence="1" type="ORF">SAMN04488026_100341</name>
</gene>
<protein>
    <submittedName>
        <fullName evidence="1">Uncharacterized protein</fullName>
    </submittedName>
</protein>
<dbReference type="AlphaFoldDB" id="A0A1G8KND2"/>
<dbReference type="STRING" id="571298.SAMN04488026_100341"/>
<evidence type="ECO:0000313" key="1">
    <source>
        <dbReference type="EMBL" id="SDI44918.1"/>
    </source>
</evidence>
<accession>A0A1G8KND2</accession>
<reference evidence="1 2" key="1">
    <citation type="submission" date="2016-10" db="EMBL/GenBank/DDBJ databases">
        <authorList>
            <person name="de Groot N.N."/>
        </authorList>
    </citation>
    <scope>NUCLEOTIDE SEQUENCE [LARGE SCALE GENOMIC DNA]</scope>
    <source>
        <strain evidence="1 2">DSM 25294</strain>
    </source>
</reference>
<organism evidence="1 2">
    <name type="scientific">Aliiruegeria lutimaris</name>
    <dbReference type="NCBI Taxonomy" id="571298"/>
    <lineage>
        <taxon>Bacteria</taxon>
        <taxon>Pseudomonadati</taxon>
        <taxon>Pseudomonadota</taxon>
        <taxon>Alphaproteobacteria</taxon>
        <taxon>Rhodobacterales</taxon>
        <taxon>Roseobacteraceae</taxon>
        <taxon>Aliiruegeria</taxon>
    </lineage>
</organism>